<dbReference type="InterPro" id="IPR026444">
    <property type="entry name" value="Secre_tail"/>
</dbReference>
<feature type="domain" description="SbsA Ig-like" evidence="3">
    <location>
        <begin position="32"/>
        <end position="133"/>
    </location>
</feature>
<accession>A0A1M7E954</accession>
<keyword evidence="1 2" id="KW-0732">Signal</keyword>
<evidence type="ECO:0000256" key="1">
    <source>
        <dbReference type="ARBA" id="ARBA00022729"/>
    </source>
</evidence>
<evidence type="ECO:0000313" key="4">
    <source>
        <dbReference type="EMBL" id="SHL88190.1"/>
    </source>
</evidence>
<evidence type="ECO:0000313" key="5">
    <source>
        <dbReference type="Proteomes" id="UP000183947"/>
    </source>
</evidence>
<dbReference type="PANTHER" id="PTHR46580:SF4">
    <property type="entry name" value="ATP_GTP-BINDING PROTEIN"/>
    <property type="match status" value="1"/>
</dbReference>
<evidence type="ECO:0000259" key="3">
    <source>
        <dbReference type="Pfam" id="PF13205"/>
    </source>
</evidence>
<organism evidence="4 5">
    <name type="scientific">Hymenobacter psychrotolerans DSM 18569</name>
    <dbReference type="NCBI Taxonomy" id="1121959"/>
    <lineage>
        <taxon>Bacteria</taxon>
        <taxon>Pseudomonadati</taxon>
        <taxon>Bacteroidota</taxon>
        <taxon>Cytophagia</taxon>
        <taxon>Cytophagales</taxon>
        <taxon>Hymenobacteraceae</taxon>
        <taxon>Hymenobacter</taxon>
    </lineage>
</organism>
<dbReference type="Pfam" id="PF13517">
    <property type="entry name" value="FG-GAP_3"/>
    <property type="match status" value="3"/>
</dbReference>
<evidence type="ECO:0000256" key="2">
    <source>
        <dbReference type="SAM" id="SignalP"/>
    </source>
</evidence>
<dbReference type="Proteomes" id="UP000183947">
    <property type="component" value="Unassembled WGS sequence"/>
</dbReference>
<dbReference type="Pfam" id="PF13205">
    <property type="entry name" value="Big_5"/>
    <property type="match status" value="1"/>
</dbReference>
<dbReference type="NCBIfam" id="TIGR04183">
    <property type="entry name" value="Por_Secre_tail"/>
    <property type="match status" value="1"/>
</dbReference>
<keyword evidence="5" id="KW-1185">Reference proteome</keyword>
<dbReference type="InterPro" id="IPR028994">
    <property type="entry name" value="Integrin_alpha_N"/>
</dbReference>
<dbReference type="PANTHER" id="PTHR46580">
    <property type="entry name" value="SENSOR KINASE-RELATED"/>
    <property type="match status" value="1"/>
</dbReference>
<dbReference type="SUPFAM" id="SSF69318">
    <property type="entry name" value="Integrin alpha N-terminal domain"/>
    <property type="match status" value="1"/>
</dbReference>
<proteinExistence type="predicted"/>
<sequence length="618" mass="62588">MKLNFTSVNAPTRWLAFPVSCSLLLSQLGMAQPTLVSHSPTANTRNAPLSTAVTATFTEPLTANSISGLKVYSAQRGGLLTRSSTPVTVSGNSLSFTPASAFKPGERVTAAITTATTSAAGSLAKPTVFQFTTRTAGTGRGNFLLGTNPQSERANDVVLGDVDGDGDLDMLIANNVDPGTVSVRLNGGDNTASNTGVFSGGTEVDVIQTPLNITLGDIDGDGDLDLVTGHTDGLITIRLNGGNNSGSNTGTFIGGTTLTIGSSVAAPVLSDADGDGDLDLLCADGVNNRVAIRLNGGNATGSNTGVFSAGTNVASGTSPKNVVAGDVDGDGDMDIVVLNNNGSTTGSTNGVTVRLNGGDNSGSNTGIFSNGTFLAIGSRPNTIDLADLDGDNDLDLVVALYDAPSAVIRLNGGDNTGSNTGTFTNGSSVAVPNLSNSAVLGDVDADGDIDLLTATWTSNSISVRLNGGDASGSNTGVFSGGSTLTTGLGPQAIRLSDVDGDGDIDMVFGNAFGASVGVRLNNPAPITGVQGQAKFTSFHFVIAPTVVEGSRLRFSYTNPDLDSPAVVTVYSITGQQLREYAVTKPGSGELLVNGLMPGWYLAKVRSGQSIHTARFCIN</sequence>
<name>A0A1M7E954_9BACT</name>
<gene>
    <name evidence="4" type="ORF">SAMN02746009_03556</name>
</gene>
<feature type="signal peptide" evidence="2">
    <location>
        <begin position="1"/>
        <end position="31"/>
    </location>
</feature>
<dbReference type="EMBL" id="FRAS01000024">
    <property type="protein sequence ID" value="SHL88190.1"/>
    <property type="molecule type" value="Genomic_DNA"/>
</dbReference>
<dbReference type="AlphaFoldDB" id="A0A1M7E954"/>
<dbReference type="STRING" id="1121959.SAMN02746009_03556"/>
<reference evidence="5" key="1">
    <citation type="submission" date="2016-11" db="EMBL/GenBank/DDBJ databases">
        <authorList>
            <person name="Varghese N."/>
            <person name="Submissions S."/>
        </authorList>
    </citation>
    <scope>NUCLEOTIDE SEQUENCE [LARGE SCALE GENOMIC DNA]</scope>
    <source>
        <strain evidence="5">DSM 18569</strain>
    </source>
</reference>
<dbReference type="Gene3D" id="2.130.10.130">
    <property type="entry name" value="Integrin alpha, N-terminal"/>
    <property type="match status" value="2"/>
</dbReference>
<dbReference type="InterPro" id="IPR032812">
    <property type="entry name" value="SbsA_Ig"/>
</dbReference>
<dbReference type="InterPro" id="IPR013517">
    <property type="entry name" value="FG-GAP"/>
</dbReference>
<protein>
    <submittedName>
        <fullName evidence="4">Por secretion system C-terminal sorting domain-containing protein</fullName>
    </submittedName>
</protein>
<feature type="chain" id="PRO_5012025666" evidence="2">
    <location>
        <begin position="32"/>
        <end position="618"/>
    </location>
</feature>